<dbReference type="Pfam" id="PF14054">
    <property type="entry name" value="DUF4249"/>
    <property type="match status" value="1"/>
</dbReference>
<proteinExistence type="predicted"/>
<dbReference type="EMBL" id="JAMFMA010000001">
    <property type="protein sequence ID" value="MCL6273207.1"/>
    <property type="molecule type" value="Genomic_DNA"/>
</dbReference>
<sequence>MKWTQNTYHAAYIVFMVFPFYGCVEEFQVEFEDFESVLVIEATITDQMALQEVLLTRTYEFEAEESAKESGAQIFVIGSDGNRYAFIEAEEGRYVSDQTFAATADVEYHLSVETKDGRTYGSGTKVLPNLAQVDDVSARRFTNDLGVNGMGIFLDAKTPGATSSYYRFEYDETYKIIAPEWAPIELEVIEGNNPRIIKTVRSLDEKTCYATRSSNRIILEDTEGLDGNEIKNKLIRFIPSDDFMLSHRYSILVRQYSQSVETYNFYETLNTFSTSENLFSENQPGFLEGNVFSETDRNEKVVGYFDVSTVDEKRIFFNYTDFYPDEPLPPYVDPCRYGVPTIGLIDLVRWDIAKYVADNGPDFDLGPGPYVMVPQVCGDCTALGESQPPEFWIE</sequence>
<dbReference type="InterPro" id="IPR025345">
    <property type="entry name" value="DUF4249"/>
</dbReference>
<evidence type="ECO:0000313" key="1">
    <source>
        <dbReference type="EMBL" id="MCL6273207.1"/>
    </source>
</evidence>
<accession>A0ABT0PP91</accession>
<dbReference type="RefSeq" id="WP_249656388.1">
    <property type="nucleotide sequence ID" value="NZ_JAMFMA010000001.1"/>
</dbReference>
<evidence type="ECO:0000313" key="2">
    <source>
        <dbReference type="Proteomes" id="UP001203607"/>
    </source>
</evidence>
<reference evidence="1 2" key="1">
    <citation type="submission" date="2022-05" db="EMBL/GenBank/DDBJ databases">
        <authorList>
            <person name="Park J.-S."/>
        </authorList>
    </citation>
    <scope>NUCLEOTIDE SEQUENCE [LARGE SCALE GENOMIC DNA]</scope>
    <source>
        <strain evidence="1 2">2012CJ35-5</strain>
    </source>
</reference>
<dbReference type="Proteomes" id="UP001203607">
    <property type="component" value="Unassembled WGS sequence"/>
</dbReference>
<protein>
    <submittedName>
        <fullName evidence="1">DUF4249 domain-containing protein</fullName>
    </submittedName>
</protein>
<gene>
    <name evidence="1" type="ORF">M3P19_04260</name>
</gene>
<comment type="caution">
    <text evidence="1">The sequence shown here is derived from an EMBL/GenBank/DDBJ whole genome shotgun (WGS) entry which is preliminary data.</text>
</comment>
<name>A0ABT0PP91_9FLAO</name>
<keyword evidence="2" id="KW-1185">Reference proteome</keyword>
<organism evidence="1 2">
    <name type="scientific">Flagellimonas spongiicola</name>
    <dbReference type="NCBI Taxonomy" id="2942208"/>
    <lineage>
        <taxon>Bacteria</taxon>
        <taxon>Pseudomonadati</taxon>
        <taxon>Bacteroidota</taxon>
        <taxon>Flavobacteriia</taxon>
        <taxon>Flavobacteriales</taxon>
        <taxon>Flavobacteriaceae</taxon>
        <taxon>Flagellimonas</taxon>
    </lineage>
</organism>